<dbReference type="GO" id="GO:0005886">
    <property type="term" value="C:plasma membrane"/>
    <property type="evidence" value="ECO:0007669"/>
    <property type="project" value="UniProtKB-SubCell"/>
</dbReference>
<dbReference type="PANTHER" id="PTHR30071">
    <property type="entry name" value="HEME EXPORTER PROTEIN C"/>
    <property type="match status" value="1"/>
</dbReference>
<evidence type="ECO:0000259" key="10">
    <source>
        <dbReference type="Pfam" id="PF01578"/>
    </source>
</evidence>
<evidence type="ECO:0000256" key="9">
    <source>
        <dbReference type="RuleBase" id="RU364092"/>
    </source>
</evidence>
<dbReference type="NCBIfam" id="TIGR01191">
    <property type="entry name" value="ccmC"/>
    <property type="match status" value="1"/>
</dbReference>
<evidence type="ECO:0000313" key="12">
    <source>
        <dbReference type="Proteomes" id="UP000515811"/>
    </source>
</evidence>
<comment type="function">
    <text evidence="1 9">Required for the export of heme to the periplasm for the biogenesis of c-type cytochromes.</text>
</comment>
<proteinExistence type="inferred from homology"/>
<keyword evidence="12" id="KW-1185">Reference proteome</keyword>
<keyword evidence="9" id="KW-0997">Cell inner membrane</keyword>
<keyword evidence="5 9" id="KW-0812">Transmembrane</keyword>
<evidence type="ECO:0000256" key="6">
    <source>
        <dbReference type="ARBA" id="ARBA00022748"/>
    </source>
</evidence>
<feature type="transmembrane region" description="Helical" evidence="9">
    <location>
        <begin position="218"/>
        <end position="239"/>
    </location>
</feature>
<dbReference type="PRINTS" id="PR01386">
    <property type="entry name" value="CCMCBIOGNSIS"/>
</dbReference>
<accession>A0A7G9RJ81</accession>
<dbReference type="KEGG" id="drg:H9K76_13550"/>
<feature type="transmembrane region" description="Helical" evidence="9">
    <location>
        <begin position="108"/>
        <end position="126"/>
    </location>
</feature>
<evidence type="ECO:0000256" key="2">
    <source>
        <dbReference type="ARBA" id="ARBA00004141"/>
    </source>
</evidence>
<dbReference type="GO" id="GO:0015232">
    <property type="term" value="F:heme transmembrane transporter activity"/>
    <property type="evidence" value="ECO:0007669"/>
    <property type="project" value="InterPro"/>
</dbReference>
<comment type="subcellular location">
    <subcellularLocation>
        <location evidence="9">Cell inner membrane</location>
    </subcellularLocation>
    <subcellularLocation>
        <location evidence="2">Membrane</location>
        <topology evidence="2">Multi-pass membrane protein</topology>
    </subcellularLocation>
</comment>
<dbReference type="InterPro" id="IPR003557">
    <property type="entry name" value="Cyt_c_biogenesis_CcmC"/>
</dbReference>
<evidence type="ECO:0000256" key="1">
    <source>
        <dbReference type="ARBA" id="ARBA00002442"/>
    </source>
</evidence>
<feature type="domain" description="Cytochrome c assembly protein" evidence="10">
    <location>
        <begin position="23"/>
        <end position="201"/>
    </location>
</feature>
<dbReference type="GO" id="GO:0020037">
    <property type="term" value="F:heme binding"/>
    <property type="evidence" value="ECO:0007669"/>
    <property type="project" value="InterPro"/>
</dbReference>
<dbReference type="EMBL" id="CP060714">
    <property type="protein sequence ID" value="QNN55656.1"/>
    <property type="molecule type" value="Genomic_DNA"/>
</dbReference>
<organism evidence="11 12">
    <name type="scientific">Diaphorobacter ruginosibacter</name>
    <dbReference type="NCBI Taxonomy" id="1715720"/>
    <lineage>
        <taxon>Bacteria</taxon>
        <taxon>Pseudomonadati</taxon>
        <taxon>Pseudomonadota</taxon>
        <taxon>Betaproteobacteria</taxon>
        <taxon>Burkholderiales</taxon>
        <taxon>Comamonadaceae</taxon>
        <taxon>Diaphorobacter</taxon>
    </lineage>
</organism>
<evidence type="ECO:0000256" key="4">
    <source>
        <dbReference type="ARBA" id="ARBA00016463"/>
    </source>
</evidence>
<dbReference type="InterPro" id="IPR002541">
    <property type="entry name" value="Cyt_c_assembly"/>
</dbReference>
<keyword evidence="9" id="KW-1003">Cell membrane</keyword>
<dbReference type="GO" id="GO:0017004">
    <property type="term" value="P:cytochrome complex assembly"/>
    <property type="evidence" value="ECO:0007669"/>
    <property type="project" value="UniProtKB-KW"/>
</dbReference>
<dbReference type="PANTHER" id="PTHR30071:SF1">
    <property type="entry name" value="CYTOCHROME B_B6 PROTEIN-RELATED"/>
    <property type="match status" value="1"/>
</dbReference>
<comment type="similarity">
    <text evidence="3 9">Belongs to the CcmC/CycZ/HelC family.</text>
</comment>
<reference evidence="11 12" key="1">
    <citation type="submission" date="2020-08" db="EMBL/GenBank/DDBJ databases">
        <title>Genome sequence of Diaphorobacter ruginosibacter DSM 27467T.</title>
        <authorList>
            <person name="Hyun D.-W."/>
            <person name="Bae J.-W."/>
        </authorList>
    </citation>
    <scope>NUCLEOTIDE SEQUENCE [LARGE SCALE GENOMIC DNA]</scope>
    <source>
        <strain evidence="11 12">DSM 27467</strain>
    </source>
</reference>
<gene>
    <name evidence="11" type="primary">ccsA</name>
    <name evidence="9" type="synonym">ccmC</name>
    <name evidence="11" type="ORF">H9K76_13550</name>
</gene>
<evidence type="ECO:0000256" key="5">
    <source>
        <dbReference type="ARBA" id="ARBA00022692"/>
    </source>
</evidence>
<name>A0A7G9RJ81_9BURK</name>
<keyword evidence="8 9" id="KW-0472">Membrane</keyword>
<sequence>MKLLSPDTAPPEAGTRSPRRRWRQLLSPPVFHDWAGTLWPRFAVAACVLAAAGLWIGFFVAPTDHQQGEVYRLIFLHVPAAWMSMFIYVTAAAHAALGLIYRTRLSPILARALAPTGAMFTLLALWTGSVWGKPTWGAWWVWDARLTSELILLFLYVGYLGLVSAIEDTRRADTAGSILLLAGAINVPIIYFSVQWWSTLHQGASIRMDAAPSMTHTMLAGMLTMALACWAYTLAVVLVRARGLIEQRVHEEIL</sequence>
<feature type="transmembrane region" description="Helical" evidence="9">
    <location>
        <begin position="42"/>
        <end position="61"/>
    </location>
</feature>
<evidence type="ECO:0000313" key="11">
    <source>
        <dbReference type="EMBL" id="QNN55656.1"/>
    </source>
</evidence>
<keyword evidence="9" id="KW-0813">Transport</keyword>
<evidence type="ECO:0000256" key="3">
    <source>
        <dbReference type="ARBA" id="ARBA00005840"/>
    </source>
</evidence>
<feature type="transmembrane region" description="Helical" evidence="9">
    <location>
        <begin position="178"/>
        <end position="198"/>
    </location>
</feature>
<evidence type="ECO:0000256" key="7">
    <source>
        <dbReference type="ARBA" id="ARBA00022989"/>
    </source>
</evidence>
<keyword evidence="7 9" id="KW-1133">Transmembrane helix</keyword>
<dbReference type="Pfam" id="PF01578">
    <property type="entry name" value="Cytochrom_C_asm"/>
    <property type="match status" value="1"/>
</dbReference>
<dbReference type="Proteomes" id="UP000515811">
    <property type="component" value="Chromosome"/>
</dbReference>
<feature type="transmembrane region" description="Helical" evidence="9">
    <location>
        <begin position="81"/>
        <end position="101"/>
    </location>
</feature>
<dbReference type="RefSeq" id="WP_187595929.1">
    <property type="nucleotide sequence ID" value="NZ_CP060714.1"/>
</dbReference>
<dbReference type="AlphaFoldDB" id="A0A7G9RJ81"/>
<dbReference type="InterPro" id="IPR045062">
    <property type="entry name" value="Cyt_c_biogenesis_CcsA/CcmC"/>
</dbReference>
<feature type="transmembrane region" description="Helical" evidence="9">
    <location>
        <begin position="146"/>
        <end position="166"/>
    </location>
</feature>
<protein>
    <recommendedName>
        <fullName evidence="4 9">Heme exporter protein C</fullName>
    </recommendedName>
    <alternativeName>
        <fullName evidence="9">Cytochrome c-type biogenesis protein</fullName>
    </alternativeName>
</protein>
<keyword evidence="6 9" id="KW-0201">Cytochrome c-type biogenesis</keyword>
<evidence type="ECO:0000256" key="8">
    <source>
        <dbReference type="ARBA" id="ARBA00023136"/>
    </source>
</evidence>